<organism evidence="2 3">
    <name type="scientific">Trichocladium antarcticum</name>
    <dbReference type="NCBI Taxonomy" id="1450529"/>
    <lineage>
        <taxon>Eukaryota</taxon>
        <taxon>Fungi</taxon>
        <taxon>Dikarya</taxon>
        <taxon>Ascomycota</taxon>
        <taxon>Pezizomycotina</taxon>
        <taxon>Sordariomycetes</taxon>
        <taxon>Sordariomycetidae</taxon>
        <taxon>Sordariales</taxon>
        <taxon>Chaetomiaceae</taxon>
        <taxon>Trichocladium</taxon>
    </lineage>
</organism>
<dbReference type="EMBL" id="MU853404">
    <property type="protein sequence ID" value="KAK4135992.1"/>
    <property type="molecule type" value="Genomic_DNA"/>
</dbReference>
<gene>
    <name evidence="2" type="ORF">BT67DRAFT_229340</name>
</gene>
<dbReference type="Proteomes" id="UP001304895">
    <property type="component" value="Unassembled WGS sequence"/>
</dbReference>
<dbReference type="AlphaFoldDB" id="A0AAN6UMW8"/>
<comment type="caution">
    <text evidence="2">The sequence shown here is derived from an EMBL/GenBank/DDBJ whole genome shotgun (WGS) entry which is preliminary data.</text>
</comment>
<name>A0AAN6UMW8_9PEZI</name>
<keyword evidence="3" id="KW-1185">Reference proteome</keyword>
<protein>
    <submittedName>
        <fullName evidence="2">Uncharacterized protein</fullName>
    </submittedName>
</protein>
<accession>A0AAN6UMW8</accession>
<reference evidence="2" key="1">
    <citation type="journal article" date="2023" name="Mol. Phylogenet. Evol.">
        <title>Genome-scale phylogeny and comparative genomics of the fungal order Sordariales.</title>
        <authorList>
            <person name="Hensen N."/>
            <person name="Bonometti L."/>
            <person name="Westerberg I."/>
            <person name="Brannstrom I.O."/>
            <person name="Guillou S."/>
            <person name="Cros-Aarteil S."/>
            <person name="Calhoun S."/>
            <person name="Haridas S."/>
            <person name="Kuo A."/>
            <person name="Mondo S."/>
            <person name="Pangilinan J."/>
            <person name="Riley R."/>
            <person name="LaButti K."/>
            <person name="Andreopoulos B."/>
            <person name="Lipzen A."/>
            <person name="Chen C."/>
            <person name="Yan M."/>
            <person name="Daum C."/>
            <person name="Ng V."/>
            <person name="Clum A."/>
            <person name="Steindorff A."/>
            <person name="Ohm R.A."/>
            <person name="Martin F."/>
            <person name="Silar P."/>
            <person name="Natvig D.O."/>
            <person name="Lalanne C."/>
            <person name="Gautier V."/>
            <person name="Ament-Velasquez S.L."/>
            <person name="Kruys A."/>
            <person name="Hutchinson M.I."/>
            <person name="Powell A.J."/>
            <person name="Barry K."/>
            <person name="Miller A.N."/>
            <person name="Grigoriev I.V."/>
            <person name="Debuchy R."/>
            <person name="Gladieux P."/>
            <person name="Hiltunen Thoren M."/>
            <person name="Johannesson H."/>
        </authorList>
    </citation>
    <scope>NUCLEOTIDE SEQUENCE</scope>
    <source>
        <strain evidence="2">CBS 123565</strain>
    </source>
</reference>
<evidence type="ECO:0000313" key="2">
    <source>
        <dbReference type="EMBL" id="KAK4135992.1"/>
    </source>
</evidence>
<reference evidence="2" key="2">
    <citation type="submission" date="2023-05" db="EMBL/GenBank/DDBJ databases">
        <authorList>
            <consortium name="Lawrence Berkeley National Laboratory"/>
            <person name="Steindorff A."/>
            <person name="Hensen N."/>
            <person name="Bonometti L."/>
            <person name="Westerberg I."/>
            <person name="Brannstrom I.O."/>
            <person name="Guillou S."/>
            <person name="Cros-Aarteil S."/>
            <person name="Calhoun S."/>
            <person name="Haridas S."/>
            <person name="Kuo A."/>
            <person name="Mondo S."/>
            <person name="Pangilinan J."/>
            <person name="Riley R."/>
            <person name="Labutti K."/>
            <person name="Andreopoulos B."/>
            <person name="Lipzen A."/>
            <person name="Chen C."/>
            <person name="Yanf M."/>
            <person name="Daum C."/>
            <person name="Ng V."/>
            <person name="Clum A."/>
            <person name="Ohm R."/>
            <person name="Martin F."/>
            <person name="Silar P."/>
            <person name="Natvig D."/>
            <person name="Lalanne C."/>
            <person name="Gautier V."/>
            <person name="Ament-Velasquez S.L."/>
            <person name="Kruys A."/>
            <person name="Hutchinson M.I."/>
            <person name="Powell A.J."/>
            <person name="Barry K."/>
            <person name="Miller A.N."/>
            <person name="Grigoriev I.V."/>
            <person name="Debuchy R."/>
            <person name="Gladieux P."/>
            <person name="Thoren M.H."/>
            <person name="Johannesson H."/>
        </authorList>
    </citation>
    <scope>NUCLEOTIDE SEQUENCE</scope>
    <source>
        <strain evidence="2">CBS 123565</strain>
    </source>
</reference>
<evidence type="ECO:0000313" key="3">
    <source>
        <dbReference type="Proteomes" id="UP001304895"/>
    </source>
</evidence>
<proteinExistence type="predicted"/>
<evidence type="ECO:0000256" key="1">
    <source>
        <dbReference type="SAM" id="MobiDB-lite"/>
    </source>
</evidence>
<feature type="region of interest" description="Disordered" evidence="1">
    <location>
        <begin position="69"/>
        <end position="90"/>
    </location>
</feature>
<sequence length="122" mass="13464">MDRPEMALSAPPPPPPAFWRRCRLLALAACVAWRPIERPEMALSAPPPPPPPAFWRRCFALLSPVADAPADTTVTPEGRVTPEGMDTPEGSEMVTAVAEEKRAARPRAKLVFILMVVDWLQR</sequence>